<dbReference type="GO" id="GO:0004803">
    <property type="term" value="F:transposase activity"/>
    <property type="evidence" value="ECO:0007669"/>
    <property type="project" value="InterPro"/>
</dbReference>
<dbReference type="Gene3D" id="2.30.30.130">
    <property type="entry name" value="Transposase, Mu, C-terminal"/>
    <property type="match status" value="1"/>
</dbReference>
<dbReference type="GO" id="GO:0003677">
    <property type="term" value="F:DNA binding"/>
    <property type="evidence" value="ECO:0007669"/>
    <property type="project" value="InterPro"/>
</dbReference>
<dbReference type="PROSITE" id="PS51702">
    <property type="entry name" value="HTH_MU"/>
    <property type="match status" value="1"/>
</dbReference>
<protein>
    <submittedName>
        <fullName evidence="2">Transposase</fullName>
    </submittedName>
</protein>
<dbReference type="SUPFAM" id="SSF53098">
    <property type="entry name" value="Ribonuclease H-like"/>
    <property type="match status" value="1"/>
</dbReference>
<comment type="caution">
    <text evidence="2">The sequence shown here is derived from an EMBL/GenBank/DDBJ whole genome shotgun (WGS) entry which is preliminary data.</text>
</comment>
<dbReference type="InterPro" id="IPR009061">
    <property type="entry name" value="DNA-bd_dom_put_sf"/>
</dbReference>
<dbReference type="EMBL" id="AAGTQF010000035">
    <property type="protein sequence ID" value="EBR8572706.1"/>
    <property type="molecule type" value="Genomic_DNA"/>
</dbReference>
<dbReference type="SUPFAM" id="SSF50610">
    <property type="entry name" value="mu transposase, C-terminal domain"/>
    <property type="match status" value="1"/>
</dbReference>
<dbReference type="Gene3D" id="1.10.10.60">
    <property type="entry name" value="Homeodomain-like"/>
    <property type="match status" value="2"/>
</dbReference>
<dbReference type="InterPro" id="IPR036397">
    <property type="entry name" value="RNaseH_sf"/>
</dbReference>
<dbReference type="Proteomes" id="UP000839708">
    <property type="component" value="Unassembled WGS sequence"/>
</dbReference>
<dbReference type="Pfam" id="PF09299">
    <property type="entry name" value="Mu-transpos_C"/>
    <property type="match status" value="1"/>
</dbReference>
<dbReference type="SUPFAM" id="SSF46955">
    <property type="entry name" value="Putative DNA-binding domain"/>
    <property type="match status" value="1"/>
</dbReference>
<evidence type="ECO:0000259" key="1">
    <source>
        <dbReference type="PROSITE" id="PS51702"/>
    </source>
</evidence>
<dbReference type="AlphaFoldDB" id="A0A5U8K650"/>
<dbReference type="GO" id="GO:0006313">
    <property type="term" value="P:DNA transposition"/>
    <property type="evidence" value="ECO:0007669"/>
    <property type="project" value="InterPro"/>
</dbReference>
<dbReference type="InterPro" id="IPR015378">
    <property type="entry name" value="Transposase-like_Mu_C"/>
</dbReference>
<dbReference type="GO" id="GO:0015074">
    <property type="term" value="P:DNA integration"/>
    <property type="evidence" value="ECO:0007669"/>
    <property type="project" value="InterPro"/>
</dbReference>
<dbReference type="InterPro" id="IPR004189">
    <property type="entry name" value="Phage_Mu_transposase"/>
</dbReference>
<sequence length="662" mass="75266">MYVVAKELIGVKGMPATIKGVRQALQRFSDGVPNATHRRQGSKAVEYHISVLPPETRAAYLKQHNQLETSHGLIALPEKTQVSSERAFLWQCWDRASDEQRNRAIERVNPVKLMDELIDSGMKVREAAKVAADTMNESPNSLRRWYGKAKKFSSVDWAPALLDDRLLKHRSFIARAEFDEEAWEFIKADYLRNECPVLFKCYERLEKAAEAHGWVIPSYDTVRRRMEAIPLEVRVLAREGEIALTQLIPAQQRTVASLATLQWINGDGYQHNVFVKWFNGEIVRPKTWFWQDVKTRRIVGWRCDMTENMDSIRLSFMDVIKKYGIPKDFHITIDNTRAAANKWLTGGTKNRYRFKVREDDPKGLFVVIGGNIHWTSVVAGKGWGQAKPVERAFGVGGMEEYIDKHPALAGAYTGPNPLAKPENYGSRAIDAELFLQTIAEGVAMFNARVGRNTEMCEGRYSFDQVFERDFPNTIVRKPTEEQLRMFLLPAEAVTVKFNGEFTLHAGGSLLNQKNRYHNAALMGISPRKVVVRFDPQNLHGDVYCYTLDGRFICAATCIEKVGFGDTQAAREHSQARKQLRKATKALTKATIKKDALEVSELMPRLSEPEPPESRVVGIYRPVGNTVTVQQVETEEEYDEHYQASFRRGVQLLAASQKKDPLE</sequence>
<dbReference type="Pfam" id="PF09039">
    <property type="entry name" value="HTH_Tnp_Mu_2"/>
    <property type="match status" value="1"/>
</dbReference>
<evidence type="ECO:0000313" key="2">
    <source>
        <dbReference type="EMBL" id="EBR8572706.1"/>
    </source>
</evidence>
<dbReference type="InterPro" id="IPR036388">
    <property type="entry name" value="WH-like_DNA-bd_sf"/>
</dbReference>
<dbReference type="InterPro" id="IPR003314">
    <property type="entry name" value="Mu-type_HTH"/>
</dbReference>
<gene>
    <name evidence="2" type="ORF">DOV67_14170</name>
</gene>
<dbReference type="InterPro" id="IPR012337">
    <property type="entry name" value="RNaseH-like_sf"/>
</dbReference>
<dbReference type="Gene3D" id="1.10.10.10">
    <property type="entry name" value="Winged helix-like DNA-binding domain superfamily/Winged helix DNA-binding domain"/>
    <property type="match status" value="1"/>
</dbReference>
<dbReference type="Gene3D" id="3.30.420.10">
    <property type="entry name" value="Ribonuclease H-like superfamily/Ribonuclease H"/>
    <property type="match status" value="1"/>
</dbReference>
<dbReference type="Pfam" id="PF02914">
    <property type="entry name" value="DDE_2"/>
    <property type="match status" value="1"/>
</dbReference>
<dbReference type="SUPFAM" id="SSF46689">
    <property type="entry name" value="Homeodomain-like"/>
    <property type="match status" value="2"/>
</dbReference>
<dbReference type="Pfam" id="PF02316">
    <property type="entry name" value="HTH_Tnp_Mu_1"/>
    <property type="match status" value="1"/>
</dbReference>
<proteinExistence type="predicted"/>
<dbReference type="Gene3D" id="6.10.250.2550">
    <property type="match status" value="1"/>
</dbReference>
<organism evidence="2">
    <name type="scientific">Salmonella enterica subsp. enterica serovar Java</name>
    <dbReference type="NCBI Taxonomy" id="224729"/>
    <lineage>
        <taxon>Bacteria</taxon>
        <taxon>Pseudomonadati</taxon>
        <taxon>Pseudomonadota</taxon>
        <taxon>Gammaproteobacteria</taxon>
        <taxon>Enterobacterales</taxon>
        <taxon>Enterobacteriaceae</taxon>
        <taxon>Salmonella</taxon>
    </lineage>
</organism>
<dbReference type="InterPro" id="IPR009004">
    <property type="entry name" value="Transposase_Mu_C"/>
</dbReference>
<reference evidence="2" key="1">
    <citation type="submission" date="2018-06" db="EMBL/GenBank/DDBJ databases">
        <authorList>
            <person name="Ashton P.M."/>
            <person name="Dallman T."/>
            <person name="Nair S."/>
            <person name="De Pinna E."/>
            <person name="Peters T."/>
            <person name="Grant K."/>
        </authorList>
    </citation>
    <scope>NUCLEOTIDE SEQUENCE [LARGE SCALE GENOMIC DNA]</scope>
    <source>
        <strain evidence="2">498895</strain>
    </source>
</reference>
<feature type="domain" description="HTH Mu-type" evidence="1">
    <location>
        <begin position="1"/>
        <end position="68"/>
    </location>
</feature>
<dbReference type="InterPro" id="IPR009057">
    <property type="entry name" value="Homeodomain-like_sf"/>
</dbReference>
<dbReference type="InterPro" id="IPR015126">
    <property type="entry name" value="Mu_I-gamma"/>
</dbReference>
<accession>A0A5U8K650</accession>
<name>A0A5U8K650_SALEB</name>